<dbReference type="InterPro" id="IPR004841">
    <property type="entry name" value="AA-permease/SLC12A_dom"/>
</dbReference>
<dbReference type="Gene3D" id="1.20.1740.10">
    <property type="entry name" value="Amino acid/polyamine transporter I"/>
    <property type="match status" value="1"/>
</dbReference>
<feature type="transmembrane region" description="Helical" evidence="5">
    <location>
        <begin position="53"/>
        <end position="75"/>
    </location>
</feature>
<evidence type="ECO:0000256" key="2">
    <source>
        <dbReference type="ARBA" id="ARBA00022692"/>
    </source>
</evidence>
<feature type="transmembrane region" description="Helical" evidence="5">
    <location>
        <begin position="370"/>
        <end position="397"/>
    </location>
</feature>
<evidence type="ECO:0000256" key="1">
    <source>
        <dbReference type="ARBA" id="ARBA00004141"/>
    </source>
</evidence>
<sequence length="485" mass="50780">MSDNEVSKFGKRSLAANSVGVAHIVFFVVAAAAPMAAVVGATPPAFVFGNIGVPGAFILVGLLYLIFSAGFTAMARHVSSAGGFYAYISKGLGRPFGVAGAFLAMVTYFAIQIGVYAQVGVFARAALEPLGIGLPWWSWSLLVLAAVLWCGQRHIVFSGRLLGICMIAELLILSLFALGVVLSGGGSEGLTASGLQPSDVFAPGLGVTLIFVVSAFIGFEATAIFGEEAAHPDQAIPRATVAAVIIITVFYAFVSWAVIQYYGFSAVAAKAGESMENFYIGAIAGVLGGWSTVAVNILLLTSLFACLLSFHNTLNRYFYALGRDGLLWTGLSSVHHANGSPNVAGRVQSILVAAVLIGFSLIGADPYAVVYAWTLAFAGIGILAVQVLVSISIVSFFRTERRGFSTMRVVIAPAVSGMALAAAFFQVSRNLPLLTGSESPIVTSFPICVILIAVAGILIALHIRRTNPALYDRLDRTFAEATAET</sequence>
<comment type="subcellular location">
    <subcellularLocation>
        <location evidence="1">Membrane</location>
        <topology evidence="1">Multi-pass membrane protein</topology>
    </subcellularLocation>
</comment>
<keyword evidence="2 5" id="KW-0812">Transmembrane</keyword>
<evidence type="ECO:0000313" key="7">
    <source>
        <dbReference type="EMBL" id="TRB00792.1"/>
    </source>
</evidence>
<dbReference type="AlphaFoldDB" id="A0A546XJ92"/>
<evidence type="ECO:0000259" key="6">
    <source>
        <dbReference type="Pfam" id="PF00324"/>
    </source>
</evidence>
<keyword evidence="4 5" id="KW-0472">Membrane</keyword>
<dbReference type="Pfam" id="PF00324">
    <property type="entry name" value="AA_permease"/>
    <property type="match status" value="1"/>
</dbReference>
<accession>A0A546XJ92</accession>
<feature type="transmembrane region" description="Helical" evidence="5">
    <location>
        <begin position="409"/>
        <end position="428"/>
    </location>
</feature>
<organism evidence="7 8">
    <name type="scientific">Agrobacterium tumefaciens</name>
    <dbReference type="NCBI Taxonomy" id="358"/>
    <lineage>
        <taxon>Bacteria</taxon>
        <taxon>Pseudomonadati</taxon>
        <taxon>Pseudomonadota</taxon>
        <taxon>Alphaproteobacteria</taxon>
        <taxon>Hyphomicrobiales</taxon>
        <taxon>Rhizobiaceae</taxon>
        <taxon>Rhizobium/Agrobacterium group</taxon>
        <taxon>Agrobacterium</taxon>
        <taxon>Agrobacterium tumefaciens complex</taxon>
    </lineage>
</organism>
<dbReference type="PANTHER" id="PTHR42770">
    <property type="entry name" value="AMINO ACID TRANSPORTER-RELATED"/>
    <property type="match status" value="1"/>
</dbReference>
<dbReference type="PANTHER" id="PTHR42770:SF16">
    <property type="entry name" value="AMINO ACID PERMEASE"/>
    <property type="match status" value="1"/>
</dbReference>
<feature type="transmembrane region" description="Helical" evidence="5">
    <location>
        <begin position="129"/>
        <end position="149"/>
    </location>
</feature>
<evidence type="ECO:0000313" key="8">
    <source>
        <dbReference type="Proteomes" id="UP000317023"/>
    </source>
</evidence>
<comment type="caution">
    <text evidence="7">The sequence shown here is derived from an EMBL/GenBank/DDBJ whole genome shotgun (WGS) entry which is preliminary data.</text>
</comment>
<feature type="transmembrane region" description="Helical" evidence="5">
    <location>
        <begin position="440"/>
        <end position="463"/>
    </location>
</feature>
<feature type="transmembrane region" description="Helical" evidence="5">
    <location>
        <begin position="161"/>
        <end position="180"/>
    </location>
</feature>
<feature type="transmembrane region" description="Helical" evidence="5">
    <location>
        <begin position="200"/>
        <end position="219"/>
    </location>
</feature>
<dbReference type="GO" id="GO:0055085">
    <property type="term" value="P:transmembrane transport"/>
    <property type="evidence" value="ECO:0007669"/>
    <property type="project" value="InterPro"/>
</dbReference>
<feature type="transmembrane region" description="Helical" evidence="5">
    <location>
        <begin position="343"/>
        <end position="364"/>
    </location>
</feature>
<evidence type="ECO:0000256" key="3">
    <source>
        <dbReference type="ARBA" id="ARBA00022989"/>
    </source>
</evidence>
<evidence type="ECO:0000256" key="5">
    <source>
        <dbReference type="SAM" id="Phobius"/>
    </source>
</evidence>
<proteinExistence type="predicted"/>
<dbReference type="EMBL" id="SGOE01000011">
    <property type="protein sequence ID" value="TRB00792.1"/>
    <property type="molecule type" value="Genomic_DNA"/>
</dbReference>
<feature type="transmembrane region" description="Helical" evidence="5">
    <location>
        <begin position="21"/>
        <end position="41"/>
    </location>
</feature>
<feature type="transmembrane region" description="Helical" evidence="5">
    <location>
        <begin position="96"/>
        <end position="117"/>
    </location>
</feature>
<name>A0A546XJ92_AGRTU</name>
<feature type="transmembrane region" description="Helical" evidence="5">
    <location>
        <begin position="239"/>
        <end position="259"/>
    </location>
</feature>
<reference evidence="7 8" key="1">
    <citation type="journal article" date="2019" name="Appl. Microbiol. Biotechnol.">
        <title>Differential efficiency of wild type rhizogenic strains for rol gene transformation of plants.</title>
        <authorList>
            <person name="Desmet S."/>
            <person name="De Keyser E."/>
            <person name="Van Vaerenbergh J."/>
            <person name="Baeyen S."/>
            <person name="Van Huylenbroeck J."/>
            <person name="Geelen D."/>
            <person name="Dhooghe E."/>
        </authorList>
    </citation>
    <scope>NUCLEOTIDE SEQUENCE [LARGE SCALE GENOMIC DNA]</scope>
    <source>
        <strain evidence="7 8">MAFF210266</strain>
    </source>
</reference>
<protein>
    <submittedName>
        <fullName evidence="7">APC family permease</fullName>
    </submittedName>
</protein>
<dbReference type="Proteomes" id="UP000317023">
    <property type="component" value="Unassembled WGS sequence"/>
</dbReference>
<dbReference type="PIRSF" id="PIRSF006060">
    <property type="entry name" value="AA_transporter"/>
    <property type="match status" value="1"/>
</dbReference>
<feature type="transmembrane region" description="Helical" evidence="5">
    <location>
        <begin position="279"/>
        <end position="308"/>
    </location>
</feature>
<dbReference type="GO" id="GO:0016020">
    <property type="term" value="C:membrane"/>
    <property type="evidence" value="ECO:0007669"/>
    <property type="project" value="UniProtKB-SubCell"/>
</dbReference>
<feature type="domain" description="Amino acid permease/ SLC12A" evidence="6">
    <location>
        <begin position="23"/>
        <end position="414"/>
    </location>
</feature>
<dbReference type="InterPro" id="IPR050367">
    <property type="entry name" value="APC_superfamily"/>
</dbReference>
<dbReference type="RefSeq" id="WP_142859712.1">
    <property type="nucleotide sequence ID" value="NZ_SGOE01000011.1"/>
</dbReference>
<gene>
    <name evidence="7" type="ORF">EXN61_24950</name>
</gene>
<keyword evidence="3 5" id="KW-1133">Transmembrane helix</keyword>
<evidence type="ECO:0000256" key="4">
    <source>
        <dbReference type="ARBA" id="ARBA00023136"/>
    </source>
</evidence>